<dbReference type="OrthoDB" id="4187847at2759"/>
<dbReference type="InParanoid" id="W2RK14"/>
<accession>W2RK14</accession>
<evidence type="ECO:0000256" key="1">
    <source>
        <dbReference type="ARBA" id="ARBA00001452"/>
    </source>
</evidence>
<comment type="subcellular location">
    <subcellularLocation>
        <location evidence="2">Endomembrane system</location>
    </subcellularLocation>
</comment>
<dbReference type="FunFam" id="1.50.10.20:FF:000006">
    <property type="entry name" value="Mannan endo-1,6-alpha-mannosidase"/>
    <property type="match status" value="1"/>
</dbReference>
<dbReference type="AlphaFoldDB" id="W2RK14"/>
<dbReference type="GO" id="GO:0012505">
    <property type="term" value="C:endomembrane system"/>
    <property type="evidence" value="ECO:0007669"/>
    <property type="project" value="UniProtKB-SubCell"/>
</dbReference>
<dbReference type="SUPFAM" id="SSF48208">
    <property type="entry name" value="Six-hairpin glycosidases"/>
    <property type="match status" value="1"/>
</dbReference>
<evidence type="ECO:0000256" key="3">
    <source>
        <dbReference type="ARBA" id="ARBA00009699"/>
    </source>
</evidence>
<dbReference type="VEuPathDB" id="FungiDB:HMPREF1541_08963"/>
<dbReference type="PIRSF" id="PIRSF016302">
    <property type="entry name" value="Man_a_manosd"/>
    <property type="match status" value="1"/>
</dbReference>
<keyword evidence="9 10" id="KW-0326">Glycosidase</keyword>
<dbReference type="InterPro" id="IPR005198">
    <property type="entry name" value="Glyco_hydro_76"/>
</dbReference>
<evidence type="ECO:0000256" key="4">
    <source>
        <dbReference type="ARBA" id="ARBA00012350"/>
    </source>
</evidence>
<comment type="catalytic activity">
    <reaction evidence="1 10">
        <text>Random hydrolysis of (1-&gt;6)-alpha-D-mannosidic linkages in unbranched (1-&gt;6)-mannans.</text>
        <dbReference type="EC" id="3.2.1.101"/>
    </reaction>
</comment>
<name>W2RK14_CYPE1</name>
<protein>
    <recommendedName>
        <fullName evidence="4 10">Mannan endo-1,6-alpha-mannosidase</fullName>
        <ecNumber evidence="4 10">3.2.1.101</ecNumber>
    </recommendedName>
</protein>
<keyword evidence="5 13" id="KW-0732">Signal</keyword>
<keyword evidence="8" id="KW-0325">Glycoprotein</keyword>
<dbReference type="GeneID" id="19976302"/>
<dbReference type="PANTHER" id="PTHR12145">
    <property type="entry name" value="MANNAN ENDO-1,6-ALPHA-MANNOSIDASE DCW1"/>
    <property type="match status" value="1"/>
</dbReference>
<evidence type="ECO:0000256" key="8">
    <source>
        <dbReference type="ARBA" id="ARBA00023180"/>
    </source>
</evidence>
<dbReference type="Gene3D" id="1.50.10.20">
    <property type="match status" value="1"/>
</dbReference>
<dbReference type="Pfam" id="PF03663">
    <property type="entry name" value="Glyco_hydro_76"/>
    <property type="match status" value="1"/>
</dbReference>
<dbReference type="STRING" id="1220924.W2RK14"/>
<dbReference type="GO" id="GO:0016052">
    <property type="term" value="P:carbohydrate catabolic process"/>
    <property type="evidence" value="ECO:0007669"/>
    <property type="project" value="InterPro"/>
</dbReference>
<evidence type="ECO:0000256" key="7">
    <source>
        <dbReference type="ARBA" id="ARBA00023136"/>
    </source>
</evidence>
<evidence type="ECO:0000313" key="15">
    <source>
        <dbReference type="Proteomes" id="UP000030752"/>
    </source>
</evidence>
<evidence type="ECO:0000256" key="13">
    <source>
        <dbReference type="SAM" id="SignalP"/>
    </source>
</evidence>
<dbReference type="RefSeq" id="XP_008721503.1">
    <property type="nucleotide sequence ID" value="XM_008723281.1"/>
</dbReference>
<evidence type="ECO:0000256" key="12">
    <source>
        <dbReference type="SAM" id="Phobius"/>
    </source>
</evidence>
<keyword evidence="6 10" id="KW-0378">Hydrolase</keyword>
<dbReference type="PANTHER" id="PTHR12145:SF36">
    <property type="entry name" value="MANNAN ENDO-1,6-ALPHA-MANNOSIDASE DCW1"/>
    <property type="match status" value="1"/>
</dbReference>
<keyword evidence="12" id="KW-0812">Transmembrane</keyword>
<evidence type="ECO:0000256" key="5">
    <source>
        <dbReference type="ARBA" id="ARBA00022729"/>
    </source>
</evidence>
<feature type="region of interest" description="Disordered" evidence="11">
    <location>
        <begin position="413"/>
        <end position="436"/>
    </location>
</feature>
<dbReference type="EC" id="3.2.1.101" evidence="4 10"/>
<feature type="transmembrane region" description="Helical" evidence="12">
    <location>
        <begin position="447"/>
        <end position="468"/>
    </location>
</feature>
<feature type="chain" id="PRO_5004823764" description="Mannan endo-1,6-alpha-mannosidase" evidence="13">
    <location>
        <begin position="20"/>
        <end position="469"/>
    </location>
</feature>
<dbReference type="InterPro" id="IPR008928">
    <property type="entry name" value="6-hairpin_glycosidase_sf"/>
</dbReference>
<evidence type="ECO:0000256" key="9">
    <source>
        <dbReference type="ARBA" id="ARBA00023295"/>
    </source>
</evidence>
<dbReference type="eggNOG" id="ENOG502QSWP">
    <property type="taxonomic scope" value="Eukaryota"/>
</dbReference>
<gene>
    <name evidence="14" type="ORF">HMPREF1541_08963</name>
</gene>
<reference evidence="14 15" key="1">
    <citation type="submission" date="2013-03" db="EMBL/GenBank/DDBJ databases">
        <title>The Genome Sequence of Phialophora europaea CBS 101466.</title>
        <authorList>
            <consortium name="The Broad Institute Genomics Platform"/>
            <person name="Cuomo C."/>
            <person name="de Hoog S."/>
            <person name="Gorbushina A."/>
            <person name="Walker B."/>
            <person name="Young S.K."/>
            <person name="Zeng Q."/>
            <person name="Gargeya S."/>
            <person name="Fitzgerald M."/>
            <person name="Haas B."/>
            <person name="Abouelleil A."/>
            <person name="Allen A.W."/>
            <person name="Alvarado L."/>
            <person name="Arachchi H.M."/>
            <person name="Berlin A.M."/>
            <person name="Chapman S.B."/>
            <person name="Gainer-Dewar J."/>
            <person name="Goldberg J."/>
            <person name="Griggs A."/>
            <person name="Gujja S."/>
            <person name="Hansen M."/>
            <person name="Howarth C."/>
            <person name="Imamovic A."/>
            <person name="Ireland A."/>
            <person name="Larimer J."/>
            <person name="McCowan C."/>
            <person name="Murphy C."/>
            <person name="Pearson M."/>
            <person name="Poon T.W."/>
            <person name="Priest M."/>
            <person name="Roberts A."/>
            <person name="Saif S."/>
            <person name="Shea T."/>
            <person name="Sisk P."/>
            <person name="Sykes S."/>
            <person name="Wortman J."/>
            <person name="Nusbaum C."/>
            <person name="Birren B."/>
        </authorList>
    </citation>
    <scope>NUCLEOTIDE SEQUENCE [LARGE SCALE GENOMIC DNA]</scope>
    <source>
        <strain evidence="14 15">CBS 101466</strain>
    </source>
</reference>
<keyword evidence="7 12" id="KW-0472">Membrane</keyword>
<dbReference type="Proteomes" id="UP000030752">
    <property type="component" value="Unassembled WGS sequence"/>
</dbReference>
<keyword evidence="12" id="KW-1133">Transmembrane helix</keyword>
<dbReference type="HOGENOM" id="CLU_025694_1_2_1"/>
<evidence type="ECO:0000256" key="11">
    <source>
        <dbReference type="SAM" id="MobiDB-lite"/>
    </source>
</evidence>
<dbReference type="GO" id="GO:0009272">
    <property type="term" value="P:fungal-type cell wall biogenesis"/>
    <property type="evidence" value="ECO:0007669"/>
    <property type="project" value="TreeGrafter"/>
</dbReference>
<evidence type="ECO:0000256" key="6">
    <source>
        <dbReference type="ARBA" id="ARBA00022801"/>
    </source>
</evidence>
<dbReference type="GO" id="GO:0008496">
    <property type="term" value="F:mannan endo-1,6-alpha-mannosidase activity"/>
    <property type="evidence" value="ECO:0007669"/>
    <property type="project" value="UniProtKB-UniRule"/>
</dbReference>
<dbReference type="InterPro" id="IPR014480">
    <property type="entry name" value="Mannan-1_6-alpha_mannosidase"/>
</dbReference>
<proteinExistence type="inferred from homology"/>
<keyword evidence="15" id="KW-1185">Reference proteome</keyword>
<evidence type="ECO:0000256" key="10">
    <source>
        <dbReference type="PIRNR" id="PIRNR016302"/>
    </source>
</evidence>
<dbReference type="EMBL" id="KB822725">
    <property type="protein sequence ID" value="ETN36685.1"/>
    <property type="molecule type" value="Genomic_DNA"/>
</dbReference>
<comment type="similarity">
    <text evidence="3 10">Belongs to the glycosyl hydrolase 76 family.</text>
</comment>
<evidence type="ECO:0000313" key="14">
    <source>
        <dbReference type="EMBL" id="ETN36685.1"/>
    </source>
</evidence>
<evidence type="ECO:0000256" key="2">
    <source>
        <dbReference type="ARBA" id="ARBA00004308"/>
    </source>
</evidence>
<sequence>MKSSNLLAPLAGLSSLAHAAYQLNLDSVDSVKEVTSLLAHDMMTYYHGNETGGTPGLLPGPCASLECYYWWEAGAMFGALINYWQYTGDDSYNQVVSQGLQFQRGPEENFNPPNQSKNMGVDDQAFWAFAALDAAEAGLPDAGGNNPSWLALAQAVFNFQTNLWDEKACKGGLRWQVYSFNAGYNLKNTISNGGNFQLAARLARYTGNQTYADWAGKVWDWMAQSPLFEEGPNMLYIWDNTDTNNGCIDTERHAWTYNYGTMLVGAAYLYNFTEDAVWATRAQHILEGAFSLFFPQTIDGVQGANLGGNVMTEFQCEPTSVCNNDQSSFKAYLSRWMVVTAQLVPQLRDQIMPKLKTSAEAAMSQCIGGNNGRMCGRQWYSSTWDGSSGVGQQMTALAVVGANIIGDDMVPLTAENGGKSSSDPNAGASAPTFPHDNARKITTADRAGAGILTVLVISGMVGGAWWLVR</sequence>
<organism evidence="14 15">
    <name type="scientific">Cyphellophora europaea (strain CBS 101466)</name>
    <name type="common">Phialophora europaea</name>
    <dbReference type="NCBI Taxonomy" id="1220924"/>
    <lineage>
        <taxon>Eukaryota</taxon>
        <taxon>Fungi</taxon>
        <taxon>Dikarya</taxon>
        <taxon>Ascomycota</taxon>
        <taxon>Pezizomycotina</taxon>
        <taxon>Eurotiomycetes</taxon>
        <taxon>Chaetothyriomycetidae</taxon>
        <taxon>Chaetothyriales</taxon>
        <taxon>Cyphellophoraceae</taxon>
        <taxon>Cyphellophora</taxon>
    </lineage>
</organism>
<feature type="signal peptide" evidence="13">
    <location>
        <begin position="1"/>
        <end position="19"/>
    </location>
</feature>